<evidence type="ECO:0000256" key="3">
    <source>
        <dbReference type="ARBA" id="ARBA00022536"/>
    </source>
</evidence>
<keyword evidence="11 19" id="KW-0472">Membrane</keyword>
<keyword evidence="4 17" id="KW-0808">Transferase</keyword>
<dbReference type="Gene3D" id="1.10.510.10">
    <property type="entry name" value="Transferase(Phosphotransferase) domain 1"/>
    <property type="match status" value="1"/>
</dbReference>
<keyword evidence="10 19" id="KW-1133">Transmembrane helix</keyword>
<dbReference type="InterPro" id="IPR024171">
    <property type="entry name" value="SRK-like_kinase"/>
</dbReference>
<feature type="domain" description="Bulb-type lectin" evidence="22">
    <location>
        <begin position="20"/>
        <end position="154"/>
    </location>
</feature>
<evidence type="ECO:0000313" key="25">
    <source>
        <dbReference type="Proteomes" id="UP001159364"/>
    </source>
</evidence>
<dbReference type="Pfam" id="PF01453">
    <property type="entry name" value="B_lectin"/>
    <property type="match status" value="1"/>
</dbReference>
<dbReference type="PIRSF" id="PIRSF000641">
    <property type="entry name" value="SRK"/>
    <property type="match status" value="1"/>
</dbReference>
<dbReference type="SUPFAM" id="SSF56112">
    <property type="entry name" value="Protein kinase-like (PK-like)"/>
    <property type="match status" value="1"/>
</dbReference>
<evidence type="ECO:0000256" key="2">
    <source>
        <dbReference type="ARBA" id="ARBA00022527"/>
    </source>
</evidence>
<dbReference type="PROSITE" id="PS50927">
    <property type="entry name" value="BULB_LECTIN"/>
    <property type="match status" value="1"/>
</dbReference>
<feature type="transmembrane region" description="Helical" evidence="19">
    <location>
        <begin position="462"/>
        <end position="484"/>
    </location>
</feature>
<dbReference type="InterPro" id="IPR017441">
    <property type="entry name" value="Protein_kinase_ATP_BS"/>
</dbReference>
<evidence type="ECO:0000259" key="21">
    <source>
        <dbReference type="PROSITE" id="PS50011"/>
    </source>
</evidence>
<protein>
    <recommendedName>
        <fullName evidence="17">Receptor-like serine/threonine-protein kinase</fullName>
        <ecNumber evidence="17">2.7.11.1</ecNumber>
    </recommendedName>
</protein>
<dbReference type="GO" id="GO:0048544">
    <property type="term" value="P:recognition of pollen"/>
    <property type="evidence" value="ECO:0007669"/>
    <property type="project" value="InterPro"/>
</dbReference>
<dbReference type="GO" id="GO:0004674">
    <property type="term" value="F:protein serine/threonine kinase activity"/>
    <property type="evidence" value="ECO:0007669"/>
    <property type="project" value="UniProtKB-KW"/>
</dbReference>
<keyword evidence="13" id="KW-0675">Receptor</keyword>
<proteinExistence type="inferred from homology"/>
<name>A0AAV8TA75_9ROSI</name>
<dbReference type="InterPro" id="IPR036426">
    <property type="entry name" value="Bulb-type_lectin_dom_sf"/>
</dbReference>
<evidence type="ECO:0000256" key="18">
    <source>
        <dbReference type="PROSITE-ProRule" id="PRU10141"/>
    </source>
</evidence>
<evidence type="ECO:0000256" key="20">
    <source>
        <dbReference type="SAM" id="SignalP"/>
    </source>
</evidence>
<dbReference type="Pfam" id="PF00069">
    <property type="entry name" value="Pkinase"/>
    <property type="match status" value="1"/>
</dbReference>
<dbReference type="Gene3D" id="3.30.200.20">
    <property type="entry name" value="Phosphorylase Kinase, domain 1"/>
    <property type="match status" value="1"/>
</dbReference>
<sequence>MSGNAYLFSLLFLGLLQSPPISCSTSGSLGPGSSLSVENIAEDVLISPNGEFTAGFYPAGDRHCNAYYFSIWFSKPSCNICTVVWMANRDFPVNGRRSKLSLLRTGNLILTDAGRSIIWSSGTVSNSSVGLYLDDNGNLVLCQEDNVILWESFDFPTDTLLPLQLLSKDTKLISSRSQSNISSGFYRLYFDNDNVIRLLFDGVEVSSVYWPDPAKVSWDSGRSTYNNSRVAWFDEFGKFRSTDNLTFVSADYGVGLQRRLTVDFDGNLRLYSRTEGNTAWAISWQAISQPCTIPGICGANSLCMYVPYFGRKCSCLPGYRLKDTTDWSYGCEPIFTPSSLITESSFVRLRHVEIYGYDFMFQKNDTLKNCEKFCLQVAECKGFQFRSMKSEGFSYCYLKNLLLNGYVSPNFPGDFYVRLPRAVSSHGNVLPVRMDLSCPNDNHKQLDRRYSKDRENGTLRSLLWVAGAIGVAEICAVFLVLFYLNKSGRNPNEATESYHLAATGFKRFTYSELKKATGNFSEEIGRGAGGIVYKGMLPDDRVAAVKRLNEAIQAEAEFLAEVSTIGKLNHMNLIEMWGYCVEGKDRLLVYEYLEHGSLAQYISSHSLDCQKKFEIAVGTARGLAYLHEECLEWVLHCDIKPQNILLDSNFQPKVSDFGLSKLLNRDDLRNLNFSKIRGTRGYMAPEWVSNLPITSKVDVYSYGIVVLEMITGHCPAMGTHATQSSEEEEMFRRLVKWAKDKRPVPCGKASWIEEIMDTKLEGGEVAKMETLVQVAMQCIQEDKDARPTIRQVLQMLLQ</sequence>
<feature type="domain" description="Apple" evidence="23">
    <location>
        <begin position="331"/>
        <end position="420"/>
    </location>
</feature>
<evidence type="ECO:0000256" key="1">
    <source>
        <dbReference type="ARBA" id="ARBA00004479"/>
    </source>
</evidence>
<dbReference type="SUPFAM" id="SSF51110">
    <property type="entry name" value="alpha-D-mannose-specific plant lectins"/>
    <property type="match status" value="1"/>
</dbReference>
<dbReference type="FunFam" id="1.10.510.10:FF:000537">
    <property type="entry name" value="Putative receptor-like protein kinase"/>
    <property type="match status" value="1"/>
</dbReference>
<feature type="binding site" evidence="18">
    <location>
        <position position="546"/>
    </location>
    <ligand>
        <name>ATP</name>
        <dbReference type="ChEBI" id="CHEBI:30616"/>
    </ligand>
</feature>
<dbReference type="FunFam" id="3.30.200.20:FF:000059">
    <property type="entry name" value="S-receptor-like serine/threonine-protein kinase"/>
    <property type="match status" value="1"/>
</dbReference>
<dbReference type="InterPro" id="IPR003609">
    <property type="entry name" value="Pan_app"/>
</dbReference>
<evidence type="ECO:0000256" key="13">
    <source>
        <dbReference type="ARBA" id="ARBA00023170"/>
    </source>
</evidence>
<dbReference type="InterPro" id="IPR011009">
    <property type="entry name" value="Kinase-like_dom_sf"/>
</dbReference>
<evidence type="ECO:0000259" key="22">
    <source>
        <dbReference type="PROSITE" id="PS50927"/>
    </source>
</evidence>
<evidence type="ECO:0000256" key="14">
    <source>
        <dbReference type="ARBA" id="ARBA00023180"/>
    </source>
</evidence>
<dbReference type="PROSITE" id="PS50948">
    <property type="entry name" value="PAN"/>
    <property type="match status" value="1"/>
</dbReference>
<dbReference type="CDD" id="cd14066">
    <property type="entry name" value="STKc_IRAK"/>
    <property type="match status" value="1"/>
</dbReference>
<dbReference type="GO" id="GO:0016020">
    <property type="term" value="C:membrane"/>
    <property type="evidence" value="ECO:0007669"/>
    <property type="project" value="UniProtKB-SubCell"/>
</dbReference>
<keyword evidence="25" id="KW-1185">Reference proteome</keyword>
<dbReference type="InterPro" id="IPR001480">
    <property type="entry name" value="Bulb-type_lectin_dom"/>
</dbReference>
<dbReference type="PANTHER" id="PTHR47974:SF3">
    <property type="entry name" value="RECEPTOR-LIKE SERINE_THREONINE-PROTEIN KINASE"/>
    <property type="match status" value="1"/>
</dbReference>
<evidence type="ECO:0000256" key="9">
    <source>
        <dbReference type="ARBA" id="ARBA00022840"/>
    </source>
</evidence>
<dbReference type="Pfam" id="PF00954">
    <property type="entry name" value="S_locus_glycop"/>
    <property type="match status" value="1"/>
</dbReference>
<keyword evidence="8 17" id="KW-0418">Kinase</keyword>
<keyword evidence="14" id="KW-0325">Glycoprotein</keyword>
<accession>A0AAV8TA75</accession>
<dbReference type="PANTHER" id="PTHR47974">
    <property type="entry name" value="OS07G0415500 PROTEIN"/>
    <property type="match status" value="1"/>
</dbReference>
<evidence type="ECO:0000256" key="5">
    <source>
        <dbReference type="ARBA" id="ARBA00022692"/>
    </source>
</evidence>
<dbReference type="InterPro" id="IPR000858">
    <property type="entry name" value="S_locus_glycoprot_dom"/>
</dbReference>
<evidence type="ECO:0000259" key="23">
    <source>
        <dbReference type="PROSITE" id="PS50948"/>
    </source>
</evidence>
<dbReference type="SMART" id="SM00108">
    <property type="entry name" value="B_lectin"/>
    <property type="match status" value="1"/>
</dbReference>
<evidence type="ECO:0000256" key="4">
    <source>
        <dbReference type="ARBA" id="ARBA00022679"/>
    </source>
</evidence>
<dbReference type="InterPro" id="IPR008271">
    <property type="entry name" value="Ser/Thr_kinase_AS"/>
</dbReference>
<organism evidence="24 25">
    <name type="scientific">Erythroxylum novogranatense</name>
    <dbReference type="NCBI Taxonomy" id="1862640"/>
    <lineage>
        <taxon>Eukaryota</taxon>
        <taxon>Viridiplantae</taxon>
        <taxon>Streptophyta</taxon>
        <taxon>Embryophyta</taxon>
        <taxon>Tracheophyta</taxon>
        <taxon>Spermatophyta</taxon>
        <taxon>Magnoliopsida</taxon>
        <taxon>eudicotyledons</taxon>
        <taxon>Gunneridae</taxon>
        <taxon>Pentapetalae</taxon>
        <taxon>rosids</taxon>
        <taxon>fabids</taxon>
        <taxon>Malpighiales</taxon>
        <taxon>Erythroxylaceae</taxon>
        <taxon>Erythroxylum</taxon>
    </lineage>
</organism>
<dbReference type="Gene3D" id="2.90.10.10">
    <property type="entry name" value="Bulb-type lectin domain"/>
    <property type="match status" value="1"/>
</dbReference>
<evidence type="ECO:0000256" key="8">
    <source>
        <dbReference type="ARBA" id="ARBA00022777"/>
    </source>
</evidence>
<evidence type="ECO:0000256" key="12">
    <source>
        <dbReference type="ARBA" id="ARBA00023157"/>
    </source>
</evidence>
<evidence type="ECO:0000313" key="24">
    <source>
        <dbReference type="EMBL" id="KAJ8763234.1"/>
    </source>
</evidence>
<comment type="similarity">
    <text evidence="17">Belongs to the protein kinase superfamily. Ser/Thr protein kinase family.</text>
</comment>
<feature type="signal peptide" evidence="20">
    <location>
        <begin position="1"/>
        <end position="23"/>
    </location>
</feature>
<dbReference type="CDD" id="cd00028">
    <property type="entry name" value="B_lectin"/>
    <property type="match status" value="1"/>
</dbReference>
<keyword evidence="2 17" id="KW-0723">Serine/threonine-protein kinase</keyword>
<dbReference type="GO" id="GO:0005524">
    <property type="term" value="F:ATP binding"/>
    <property type="evidence" value="ECO:0007669"/>
    <property type="project" value="UniProtKB-UniRule"/>
</dbReference>
<dbReference type="PROSITE" id="PS00107">
    <property type="entry name" value="PROTEIN_KINASE_ATP"/>
    <property type="match status" value="1"/>
</dbReference>
<dbReference type="EC" id="2.7.11.1" evidence="17"/>
<dbReference type="SMART" id="SM00220">
    <property type="entry name" value="S_TKc"/>
    <property type="match status" value="1"/>
</dbReference>
<reference evidence="24 25" key="1">
    <citation type="submission" date="2021-09" db="EMBL/GenBank/DDBJ databases">
        <title>Genomic insights and catalytic innovation underlie evolution of tropane alkaloids biosynthesis.</title>
        <authorList>
            <person name="Wang Y.-J."/>
            <person name="Tian T."/>
            <person name="Huang J.-P."/>
            <person name="Huang S.-X."/>
        </authorList>
    </citation>
    <scope>NUCLEOTIDE SEQUENCE [LARGE SCALE GENOMIC DNA]</scope>
    <source>
        <strain evidence="24">KIB-2018</strain>
        <tissue evidence="24">Leaf</tissue>
    </source>
</reference>
<evidence type="ECO:0000256" key="16">
    <source>
        <dbReference type="ARBA" id="ARBA00048679"/>
    </source>
</evidence>
<dbReference type="PROSITE" id="PS50011">
    <property type="entry name" value="PROTEIN_KINASE_DOM"/>
    <property type="match status" value="1"/>
</dbReference>
<evidence type="ECO:0000256" key="11">
    <source>
        <dbReference type="ARBA" id="ARBA00023136"/>
    </source>
</evidence>
<dbReference type="Proteomes" id="UP001159364">
    <property type="component" value="Linkage Group LG06"/>
</dbReference>
<gene>
    <name evidence="24" type="ORF">K2173_026135</name>
</gene>
<comment type="catalytic activity">
    <reaction evidence="16 17">
        <text>L-seryl-[protein] + ATP = O-phospho-L-seryl-[protein] + ADP + H(+)</text>
        <dbReference type="Rhea" id="RHEA:17989"/>
        <dbReference type="Rhea" id="RHEA-COMP:9863"/>
        <dbReference type="Rhea" id="RHEA-COMP:11604"/>
        <dbReference type="ChEBI" id="CHEBI:15378"/>
        <dbReference type="ChEBI" id="CHEBI:29999"/>
        <dbReference type="ChEBI" id="CHEBI:30616"/>
        <dbReference type="ChEBI" id="CHEBI:83421"/>
        <dbReference type="ChEBI" id="CHEBI:456216"/>
        <dbReference type="EC" id="2.7.11.1"/>
    </reaction>
</comment>
<keyword evidence="5 19" id="KW-0812">Transmembrane</keyword>
<dbReference type="AlphaFoldDB" id="A0AAV8TA75"/>
<dbReference type="InterPro" id="IPR000719">
    <property type="entry name" value="Prot_kinase_dom"/>
</dbReference>
<evidence type="ECO:0000256" key="6">
    <source>
        <dbReference type="ARBA" id="ARBA00022729"/>
    </source>
</evidence>
<feature type="chain" id="PRO_5043361744" description="Receptor-like serine/threonine-protein kinase" evidence="20">
    <location>
        <begin position="24"/>
        <end position="798"/>
    </location>
</feature>
<evidence type="ECO:0000256" key="15">
    <source>
        <dbReference type="ARBA" id="ARBA00047899"/>
    </source>
</evidence>
<keyword evidence="6 20" id="KW-0732">Signal</keyword>
<comment type="catalytic activity">
    <reaction evidence="15 17">
        <text>L-threonyl-[protein] + ATP = O-phospho-L-threonyl-[protein] + ADP + H(+)</text>
        <dbReference type="Rhea" id="RHEA:46608"/>
        <dbReference type="Rhea" id="RHEA-COMP:11060"/>
        <dbReference type="Rhea" id="RHEA-COMP:11605"/>
        <dbReference type="ChEBI" id="CHEBI:15378"/>
        <dbReference type="ChEBI" id="CHEBI:30013"/>
        <dbReference type="ChEBI" id="CHEBI:30616"/>
        <dbReference type="ChEBI" id="CHEBI:61977"/>
        <dbReference type="ChEBI" id="CHEBI:456216"/>
        <dbReference type="EC" id="2.7.11.1"/>
    </reaction>
</comment>
<keyword evidence="7 17" id="KW-0547">Nucleotide-binding</keyword>
<evidence type="ECO:0000256" key="10">
    <source>
        <dbReference type="ARBA" id="ARBA00022989"/>
    </source>
</evidence>
<keyword evidence="12" id="KW-1015">Disulfide bond</keyword>
<evidence type="ECO:0000256" key="7">
    <source>
        <dbReference type="ARBA" id="ARBA00022741"/>
    </source>
</evidence>
<comment type="caution">
    <text evidence="24">The sequence shown here is derived from an EMBL/GenBank/DDBJ whole genome shotgun (WGS) entry which is preliminary data.</text>
</comment>
<feature type="domain" description="Protein kinase" evidence="21">
    <location>
        <begin position="518"/>
        <end position="798"/>
    </location>
</feature>
<evidence type="ECO:0000256" key="17">
    <source>
        <dbReference type="PIRNR" id="PIRNR000641"/>
    </source>
</evidence>
<keyword evidence="3" id="KW-0245">EGF-like domain</keyword>
<dbReference type="EMBL" id="JAIWQS010000006">
    <property type="protein sequence ID" value="KAJ8763234.1"/>
    <property type="molecule type" value="Genomic_DNA"/>
</dbReference>
<dbReference type="CDD" id="cd01098">
    <property type="entry name" value="PAN_AP_plant"/>
    <property type="match status" value="1"/>
</dbReference>
<evidence type="ECO:0000256" key="19">
    <source>
        <dbReference type="SAM" id="Phobius"/>
    </source>
</evidence>
<dbReference type="PROSITE" id="PS00108">
    <property type="entry name" value="PROTEIN_KINASE_ST"/>
    <property type="match status" value="1"/>
</dbReference>
<keyword evidence="9 17" id="KW-0067">ATP-binding</keyword>
<comment type="subcellular location">
    <subcellularLocation>
        <location evidence="1">Membrane</location>
        <topology evidence="1">Single-pass type I membrane protein</topology>
    </subcellularLocation>
</comment>